<gene>
    <name evidence="11" type="primary">N</name>
</gene>
<keyword evidence="8 9" id="KW-0687">Ribonucleoprotein</keyword>
<keyword evidence="7 9" id="KW-1035">Host cytoplasm</keyword>
<comment type="function">
    <text evidence="9">Forms the helical nucleocapsid (NC), protecting the genome from nucleases.</text>
</comment>
<evidence type="ECO:0000313" key="12">
    <source>
        <dbReference type="Proteomes" id="UP001261953"/>
    </source>
</evidence>
<dbReference type="GO" id="GO:0003723">
    <property type="term" value="F:RNA binding"/>
    <property type="evidence" value="ECO:0007669"/>
    <property type="project" value="UniProtKB-KW"/>
</dbReference>
<keyword evidence="12" id="KW-1185">Reference proteome</keyword>
<evidence type="ECO:0000313" key="11">
    <source>
        <dbReference type="EMBL" id="UQM99595.1"/>
    </source>
</evidence>
<keyword evidence="4 9" id="KW-0946">Virion</keyword>
<feature type="compositionally biased region" description="Polar residues" evidence="10">
    <location>
        <begin position="483"/>
        <end position="498"/>
    </location>
</feature>
<dbReference type="GO" id="GO:0019013">
    <property type="term" value="C:viral nucleocapsid"/>
    <property type="evidence" value="ECO:0007669"/>
    <property type="project" value="UniProtKB-KW"/>
</dbReference>
<keyword evidence="3 9" id="KW-0167">Capsid protein</keyword>
<dbReference type="GO" id="GO:0019029">
    <property type="term" value="C:helical viral capsid"/>
    <property type="evidence" value="ECO:0007669"/>
    <property type="project" value="UniProtKB-KW"/>
</dbReference>
<evidence type="ECO:0000256" key="2">
    <source>
        <dbReference type="ARBA" id="ARBA00022497"/>
    </source>
</evidence>
<evidence type="ECO:0000256" key="1">
    <source>
        <dbReference type="ARBA" id="ARBA00007642"/>
    </source>
</evidence>
<comment type="subunit">
    <text evidence="9">Homomultimer; forms the nucleocapsid. Binds to the viral genomic RNA. N0 interacts with the phosphoprotein (via N-terminus); this interaction allows P to chaperon N0 to avoid N polymerization before encapsidation. Interacts as N-RNA template with the phosphoprotein (via C-terminus); this interaction positions the polymerase on the template.</text>
</comment>
<organism evidence="11 12">
    <name type="scientific">Meliandou praomys virus</name>
    <dbReference type="NCBI Taxonomy" id="2940988"/>
    <lineage>
        <taxon>Viruses</taxon>
        <taxon>Riboviria</taxon>
        <taxon>Orthornavirae</taxon>
        <taxon>Negarnaviricota</taxon>
        <taxon>Haploviricotina</taxon>
        <taxon>Monjiviricetes</taxon>
        <taxon>Mononegavirales</taxon>
        <taxon>Paramyxoviridae</taxon>
        <taxon>Orthoparamyxovirinae</taxon>
        <taxon>Jeilongvirus</taxon>
        <taxon>Jeilongvirus praomysis</taxon>
    </lineage>
</organism>
<evidence type="ECO:0000256" key="5">
    <source>
        <dbReference type="ARBA" id="ARBA00022884"/>
    </source>
</evidence>
<comment type="subcellular location">
    <subcellularLocation>
        <location evidence="9">Virion</location>
    </subcellularLocation>
    <subcellularLocation>
        <location evidence="9">Host cytoplasm</location>
    </subcellularLocation>
</comment>
<evidence type="ECO:0000256" key="4">
    <source>
        <dbReference type="ARBA" id="ARBA00022844"/>
    </source>
</evidence>
<dbReference type="GO" id="GO:1990904">
    <property type="term" value="C:ribonucleoprotein complex"/>
    <property type="evidence" value="ECO:0007669"/>
    <property type="project" value="UniProtKB-KW"/>
</dbReference>
<reference evidence="11" key="1">
    <citation type="journal article" date="2022" name="bioRxiv">
        <title>The characterization of multiple novel paramyxovirus species highlights the diverse nature of the subfamily Orthoparamyxovirinae.</title>
        <authorList>
            <person name="Vanmechelen B."/>
            <person name="Meurs S."/>
            <person name="Horemans M."/>
            <person name="Loosen A."/>
            <person name="Maes T.J."/>
            <person name="Laenen L."/>
            <person name="Vergote V."/>
            <person name="Koundouno F.R."/>
            <person name="Magassouba N."/>
            <person name="Konde M.K."/>
            <person name="Conde I.S."/>
            <person name="Carroll M.W."/>
            <person name="Maes P."/>
        </authorList>
    </citation>
    <scope>NUCLEOTIDE SEQUENCE</scope>
    <source>
        <strain evidence="11">GN/Meliandou/Pr/1/2018</strain>
    </source>
</reference>
<comment type="similarity">
    <text evidence="1 9">Belongs to the paramyxoviruses nucleocapsid family.</text>
</comment>
<evidence type="ECO:0000256" key="3">
    <source>
        <dbReference type="ARBA" id="ARBA00022561"/>
    </source>
</evidence>
<keyword evidence="6 9" id="KW-0543">Viral nucleoprotein</keyword>
<dbReference type="EMBL" id="OK623362">
    <property type="protein sequence ID" value="UQM99595.1"/>
    <property type="molecule type" value="Viral_cRNA"/>
</dbReference>
<keyword evidence="2 9" id="KW-1139">Helical capsid protein</keyword>
<feature type="compositionally biased region" description="Polar residues" evidence="10">
    <location>
        <begin position="527"/>
        <end position="538"/>
    </location>
</feature>
<accession>A0AAE9KXB7</accession>
<feature type="compositionally biased region" description="Polar residues" evidence="10">
    <location>
        <begin position="452"/>
        <end position="471"/>
    </location>
</feature>
<dbReference type="Proteomes" id="UP001261953">
    <property type="component" value="Segment"/>
</dbReference>
<dbReference type="GO" id="GO:0005198">
    <property type="term" value="F:structural molecule activity"/>
    <property type="evidence" value="ECO:0007669"/>
    <property type="project" value="InterPro"/>
</dbReference>
<name>A0AAE9KXB7_9MONO</name>
<feature type="compositionally biased region" description="Polar residues" evidence="10">
    <location>
        <begin position="403"/>
        <end position="415"/>
    </location>
</feature>
<dbReference type="GO" id="GO:0030430">
    <property type="term" value="C:host cell cytoplasm"/>
    <property type="evidence" value="ECO:0007669"/>
    <property type="project" value="UniProtKB-SubCell"/>
</dbReference>
<proteinExistence type="inferred from homology"/>
<protein>
    <recommendedName>
        <fullName evidence="9">Nucleocapsid</fullName>
    </recommendedName>
    <alternativeName>
        <fullName evidence="9">Nucleocapsid protein</fullName>
    </alternativeName>
</protein>
<feature type="region of interest" description="Disordered" evidence="10">
    <location>
        <begin position="398"/>
        <end position="538"/>
    </location>
</feature>
<feature type="compositionally biased region" description="Acidic residues" evidence="10">
    <location>
        <begin position="502"/>
        <end position="511"/>
    </location>
</feature>
<sequence length="538" mass="60942">MSRLGIILDEFREFKNNPPRKGLISSALHGLKKSVIIPVPVFNKPEQRWFFTVYMLQIVWSEIASGSMITGALISILSLFAENPGAMIRTLLNDPDLDVQIAEVASADENGIKLATRGKKMDEYEAEIMRVASRGPGRSIQREPYPFVRKEPFKMITRTTEDLQIAIQTILIQIWILLPKAVTATDTAQDSERRRWNKFSQQRRAEKDYKLEDSWLNYTRARMAEDISVRRYMVEILIETGKMSGVKSRVIEAINDIGNYVSETGMAGFFLTIKYGIETKYPALALNELQADLSTVLSLMKLYTELGERAPFMVILEDSVQTRFAPGNYPLLWSYAMGVGSLLDRAVNNLNYTRPYMEHSFFRLGEVMVEKLEGTVNNKIAAELELTQEQIDSVKSLVRADGKQSTPGAARTTQKGAAARPMTTYEAEDIIPQDKGDMSEYDDDDNYDPARNKSSPNSHSLFYQPSQPSTRKSTRERREARPQNKNVNSLKESLNSAIESIIGDEMDDEFDAPTQSFPDRRTDRSVNSEMSDLEVLQS</sequence>
<dbReference type="InterPro" id="IPR002021">
    <property type="entry name" value="Paramyx_ncap"/>
</dbReference>
<evidence type="ECO:0000256" key="9">
    <source>
        <dbReference type="RuleBase" id="RU361245"/>
    </source>
</evidence>
<keyword evidence="5 9" id="KW-0694">RNA-binding</keyword>
<dbReference type="Pfam" id="PF00973">
    <property type="entry name" value="Paramyxo_ncap"/>
    <property type="match status" value="1"/>
</dbReference>
<evidence type="ECO:0000256" key="6">
    <source>
        <dbReference type="ARBA" id="ARBA00023086"/>
    </source>
</evidence>
<evidence type="ECO:0000256" key="7">
    <source>
        <dbReference type="ARBA" id="ARBA00023200"/>
    </source>
</evidence>
<evidence type="ECO:0000256" key="8">
    <source>
        <dbReference type="ARBA" id="ARBA00023274"/>
    </source>
</evidence>
<evidence type="ECO:0000256" key="10">
    <source>
        <dbReference type="SAM" id="MobiDB-lite"/>
    </source>
</evidence>